<organism evidence="2 3">
    <name type="scientific">Leersia perrieri</name>
    <dbReference type="NCBI Taxonomy" id="77586"/>
    <lineage>
        <taxon>Eukaryota</taxon>
        <taxon>Viridiplantae</taxon>
        <taxon>Streptophyta</taxon>
        <taxon>Embryophyta</taxon>
        <taxon>Tracheophyta</taxon>
        <taxon>Spermatophyta</taxon>
        <taxon>Magnoliopsida</taxon>
        <taxon>Liliopsida</taxon>
        <taxon>Poales</taxon>
        <taxon>Poaceae</taxon>
        <taxon>BOP clade</taxon>
        <taxon>Oryzoideae</taxon>
        <taxon>Oryzeae</taxon>
        <taxon>Oryzinae</taxon>
        <taxon>Leersia</taxon>
    </lineage>
</organism>
<proteinExistence type="predicted"/>
<reference evidence="2 3" key="1">
    <citation type="submission" date="2012-08" db="EMBL/GenBank/DDBJ databases">
        <title>Oryza genome evolution.</title>
        <authorList>
            <person name="Wing R.A."/>
        </authorList>
    </citation>
    <scope>NUCLEOTIDE SEQUENCE</scope>
</reference>
<dbReference type="Gramene" id="LPERR04G03890.3">
    <property type="protein sequence ID" value="LPERR04G03890.3"/>
    <property type="gene ID" value="LPERR04G03890"/>
</dbReference>
<evidence type="ECO:0000313" key="3">
    <source>
        <dbReference type="Proteomes" id="UP000032180"/>
    </source>
</evidence>
<reference evidence="3" key="2">
    <citation type="submission" date="2013-12" db="EMBL/GenBank/DDBJ databases">
        <authorList>
            <person name="Yu Y."/>
            <person name="Lee S."/>
            <person name="de Baynast K."/>
            <person name="Wissotski M."/>
            <person name="Liu L."/>
            <person name="Talag J."/>
            <person name="Goicoechea J."/>
            <person name="Angelova A."/>
            <person name="Jetty R."/>
            <person name="Kudrna D."/>
            <person name="Golser W."/>
            <person name="Rivera L."/>
            <person name="Zhang J."/>
            <person name="Wing R."/>
        </authorList>
    </citation>
    <scope>NUCLEOTIDE SEQUENCE</scope>
</reference>
<name>A0A0D9W318_9ORYZ</name>
<dbReference type="Proteomes" id="UP000032180">
    <property type="component" value="Chromosome 4"/>
</dbReference>
<dbReference type="AlphaFoldDB" id="A0A0D9W318"/>
<feature type="compositionally biased region" description="Low complexity" evidence="1">
    <location>
        <begin position="34"/>
        <end position="45"/>
    </location>
</feature>
<evidence type="ECO:0000256" key="1">
    <source>
        <dbReference type="SAM" id="MobiDB-lite"/>
    </source>
</evidence>
<protein>
    <submittedName>
        <fullName evidence="2">Uncharacterized protein</fullName>
    </submittedName>
</protein>
<feature type="region of interest" description="Disordered" evidence="1">
    <location>
        <begin position="1"/>
        <end position="46"/>
    </location>
</feature>
<reference evidence="2" key="3">
    <citation type="submission" date="2015-04" db="UniProtKB">
        <authorList>
            <consortium name="EnsemblPlants"/>
        </authorList>
    </citation>
    <scope>IDENTIFICATION</scope>
</reference>
<keyword evidence="3" id="KW-1185">Reference proteome</keyword>
<sequence length="119" mass="12803">MPTHSLHSTLLPPPRVLSHSLRPAHRSPCRCRQSTPPSFSTSAAARVRTSPPFTSAPLSSPFVVPRSWTVQSSSVGTKPPSLPPPWSGEEIRTSIVGSLSPSLGLKKKAVKCWDKLEKG</sequence>
<evidence type="ECO:0000313" key="2">
    <source>
        <dbReference type="EnsemblPlants" id="LPERR04G03890.3"/>
    </source>
</evidence>
<dbReference type="EnsemblPlants" id="LPERR04G03890.3">
    <property type="protein sequence ID" value="LPERR04G03890.3"/>
    <property type="gene ID" value="LPERR04G03890"/>
</dbReference>
<accession>A0A0D9W318</accession>
<dbReference type="HOGENOM" id="CLU_2064869_0_0_1"/>